<evidence type="ECO:0000313" key="2">
    <source>
        <dbReference type="EMBL" id="OHA55748.1"/>
    </source>
</evidence>
<sequence>METTEKISGIITILKSEYDWLQDHASFKDGVWRCDITDAEIIMKPVQHPIWENGVEPIGRETKTVYHLYCPRCQKEPEFTPGSPIERDDLIEAPNG</sequence>
<feature type="region of interest" description="Disordered" evidence="1">
    <location>
        <begin position="77"/>
        <end position="96"/>
    </location>
</feature>
<evidence type="ECO:0000256" key="1">
    <source>
        <dbReference type="SAM" id="MobiDB-lite"/>
    </source>
</evidence>
<gene>
    <name evidence="2" type="ORF">A2226_00405</name>
</gene>
<dbReference type="EMBL" id="MHTB01000005">
    <property type="protein sequence ID" value="OHA55748.1"/>
    <property type="molecule type" value="Genomic_DNA"/>
</dbReference>
<evidence type="ECO:0000313" key="3">
    <source>
        <dbReference type="Proteomes" id="UP000178936"/>
    </source>
</evidence>
<name>A0A1G2Q5C2_9BACT</name>
<organism evidence="2 3">
    <name type="scientific">Candidatus Veblenbacteria bacterium RIFOXYA2_FULL_43_9</name>
    <dbReference type="NCBI Taxonomy" id="1802425"/>
    <lineage>
        <taxon>Bacteria</taxon>
        <taxon>Candidatus Vebleniibacteriota</taxon>
    </lineage>
</organism>
<dbReference type="AlphaFoldDB" id="A0A1G2Q5C2"/>
<reference evidence="2 3" key="1">
    <citation type="journal article" date="2016" name="Nat. Commun.">
        <title>Thousands of microbial genomes shed light on interconnected biogeochemical processes in an aquifer system.</title>
        <authorList>
            <person name="Anantharaman K."/>
            <person name="Brown C.T."/>
            <person name="Hug L.A."/>
            <person name="Sharon I."/>
            <person name="Castelle C.J."/>
            <person name="Probst A.J."/>
            <person name="Thomas B.C."/>
            <person name="Singh A."/>
            <person name="Wilkins M.J."/>
            <person name="Karaoz U."/>
            <person name="Brodie E.L."/>
            <person name="Williams K.H."/>
            <person name="Hubbard S.S."/>
            <person name="Banfield J.F."/>
        </authorList>
    </citation>
    <scope>NUCLEOTIDE SEQUENCE [LARGE SCALE GENOMIC DNA]</scope>
</reference>
<proteinExistence type="predicted"/>
<comment type="caution">
    <text evidence="2">The sequence shown here is derived from an EMBL/GenBank/DDBJ whole genome shotgun (WGS) entry which is preliminary data.</text>
</comment>
<accession>A0A1G2Q5C2</accession>
<dbReference type="Proteomes" id="UP000178936">
    <property type="component" value="Unassembled WGS sequence"/>
</dbReference>
<protein>
    <submittedName>
        <fullName evidence="2">Uncharacterized protein</fullName>
    </submittedName>
</protein>